<protein>
    <recommendedName>
        <fullName evidence="12">ABC transporter permease</fullName>
    </recommendedName>
</protein>
<keyword evidence="3 7" id="KW-0812">Transmembrane</keyword>
<evidence type="ECO:0000313" key="10">
    <source>
        <dbReference type="EMBL" id="OFW56808.1"/>
    </source>
</evidence>
<name>A0A1F2WIW3_9ACTN</name>
<organism evidence="10 11">
    <name type="scientific">Candidatus Solincola sediminis</name>
    <dbReference type="NCBI Taxonomy" id="1797199"/>
    <lineage>
        <taxon>Bacteria</taxon>
        <taxon>Bacillati</taxon>
        <taxon>Actinomycetota</taxon>
        <taxon>Candidatus Geothermincolia</taxon>
        <taxon>Candidatus Geothermincolales</taxon>
        <taxon>Candidatus Geothermincolaceae</taxon>
        <taxon>Candidatus Solincola</taxon>
    </lineage>
</organism>
<keyword evidence="4 7" id="KW-1133">Transmembrane helix</keyword>
<dbReference type="GO" id="GO:0022857">
    <property type="term" value="F:transmembrane transporter activity"/>
    <property type="evidence" value="ECO:0007669"/>
    <property type="project" value="TreeGrafter"/>
</dbReference>
<dbReference type="AlphaFoldDB" id="A0A1F2WIW3"/>
<evidence type="ECO:0008006" key="12">
    <source>
        <dbReference type="Google" id="ProtNLM"/>
    </source>
</evidence>
<dbReference type="EMBL" id="MELK01000040">
    <property type="protein sequence ID" value="OFW56808.1"/>
    <property type="molecule type" value="Genomic_DNA"/>
</dbReference>
<feature type="transmembrane region" description="Helical" evidence="7">
    <location>
        <begin position="304"/>
        <end position="327"/>
    </location>
</feature>
<feature type="domain" description="MacB-like periplasmic core" evidence="9">
    <location>
        <begin position="16"/>
        <end position="228"/>
    </location>
</feature>
<evidence type="ECO:0000256" key="3">
    <source>
        <dbReference type="ARBA" id="ARBA00022692"/>
    </source>
</evidence>
<dbReference type="Pfam" id="PF12704">
    <property type="entry name" value="MacB_PCD"/>
    <property type="match status" value="1"/>
</dbReference>
<reference evidence="10 11" key="1">
    <citation type="journal article" date="2016" name="Nat. Commun.">
        <title>Thousands of microbial genomes shed light on interconnected biogeochemical processes in an aquifer system.</title>
        <authorList>
            <person name="Anantharaman K."/>
            <person name="Brown C.T."/>
            <person name="Hug L.A."/>
            <person name="Sharon I."/>
            <person name="Castelle C.J."/>
            <person name="Probst A.J."/>
            <person name="Thomas B.C."/>
            <person name="Singh A."/>
            <person name="Wilkins M.J."/>
            <person name="Karaoz U."/>
            <person name="Brodie E.L."/>
            <person name="Williams K.H."/>
            <person name="Hubbard S.S."/>
            <person name="Banfield J.F."/>
        </authorList>
    </citation>
    <scope>NUCLEOTIDE SEQUENCE [LARGE SCALE GENOMIC DNA]</scope>
</reference>
<dbReference type="PANTHER" id="PTHR30572:SF4">
    <property type="entry name" value="ABC TRANSPORTER PERMEASE YTRF"/>
    <property type="match status" value="1"/>
</dbReference>
<gene>
    <name evidence="10" type="ORF">A2Y75_06475</name>
</gene>
<evidence type="ECO:0000256" key="5">
    <source>
        <dbReference type="ARBA" id="ARBA00023136"/>
    </source>
</evidence>
<proteinExistence type="inferred from homology"/>
<keyword evidence="5 7" id="KW-0472">Membrane</keyword>
<comment type="caution">
    <text evidence="10">The sequence shown here is derived from an EMBL/GenBank/DDBJ whole genome shotgun (WGS) entry which is preliminary data.</text>
</comment>
<sequence>MFKYVLRNMWRRKARTLLTVFGIVVGIFALTVLGALSARLNQQVNGAKTWFASKITVVPPGSSLFSEGSGYLPLSKVSEIQAIPGVKNAVASFDLLLDQGSTGFGAPELIVGVDLSQAEAELELLTVKQGRRLQDGDRGKTMIGSSLASKFEAGIRDSIQLRGESFEVVGILDITLSAPDSFAFVAYDDSLALFRAANPYFEVEDIAATIDVLPETGVDIEELAKTIDSDVQGIRVISPDDALQQISQFSLIFNAILLGIGFIALIVGGLSIINTMIMSVSERTAEIGLKKAIGAPTRSVLGEYLLESAMIGFFGGIIGVLLGLLAVNLLNRATSTNNVAVFAITPLVVIGPIVFATILGTIAGISPALRAARLKPVDALKED</sequence>
<dbReference type="PANTHER" id="PTHR30572">
    <property type="entry name" value="MEMBRANE COMPONENT OF TRANSPORTER-RELATED"/>
    <property type="match status" value="1"/>
</dbReference>
<evidence type="ECO:0000256" key="6">
    <source>
        <dbReference type="ARBA" id="ARBA00038076"/>
    </source>
</evidence>
<comment type="similarity">
    <text evidence="6">Belongs to the ABC-4 integral membrane protein family.</text>
</comment>
<comment type="subcellular location">
    <subcellularLocation>
        <location evidence="1">Cell membrane</location>
        <topology evidence="1">Multi-pass membrane protein</topology>
    </subcellularLocation>
</comment>
<evidence type="ECO:0000256" key="7">
    <source>
        <dbReference type="SAM" id="Phobius"/>
    </source>
</evidence>
<evidence type="ECO:0000256" key="1">
    <source>
        <dbReference type="ARBA" id="ARBA00004651"/>
    </source>
</evidence>
<evidence type="ECO:0000256" key="4">
    <source>
        <dbReference type="ARBA" id="ARBA00022989"/>
    </source>
</evidence>
<accession>A0A1F2WIW3</accession>
<evidence type="ECO:0000256" key="2">
    <source>
        <dbReference type="ARBA" id="ARBA00022475"/>
    </source>
</evidence>
<dbReference type="Proteomes" id="UP000177876">
    <property type="component" value="Unassembled WGS sequence"/>
</dbReference>
<evidence type="ECO:0000313" key="11">
    <source>
        <dbReference type="Proteomes" id="UP000177876"/>
    </source>
</evidence>
<dbReference type="InterPro" id="IPR003838">
    <property type="entry name" value="ABC3_permease_C"/>
</dbReference>
<feature type="domain" description="ABC3 transporter permease C-terminal" evidence="8">
    <location>
        <begin position="260"/>
        <end position="376"/>
    </location>
</feature>
<feature type="transmembrane region" description="Helical" evidence="7">
    <location>
        <begin position="251"/>
        <end position="273"/>
    </location>
</feature>
<evidence type="ECO:0000259" key="9">
    <source>
        <dbReference type="Pfam" id="PF12704"/>
    </source>
</evidence>
<evidence type="ECO:0000259" key="8">
    <source>
        <dbReference type="Pfam" id="PF02687"/>
    </source>
</evidence>
<feature type="transmembrane region" description="Helical" evidence="7">
    <location>
        <begin position="339"/>
        <end position="365"/>
    </location>
</feature>
<dbReference type="Pfam" id="PF02687">
    <property type="entry name" value="FtsX"/>
    <property type="match status" value="1"/>
</dbReference>
<dbReference type="InterPro" id="IPR050250">
    <property type="entry name" value="Macrolide_Exporter_MacB"/>
</dbReference>
<dbReference type="STRING" id="1797197.A2Y75_06475"/>
<dbReference type="InterPro" id="IPR025857">
    <property type="entry name" value="MacB_PCD"/>
</dbReference>
<dbReference type="GO" id="GO:0005886">
    <property type="term" value="C:plasma membrane"/>
    <property type="evidence" value="ECO:0007669"/>
    <property type="project" value="UniProtKB-SubCell"/>
</dbReference>
<keyword evidence="2" id="KW-1003">Cell membrane</keyword>